<dbReference type="EMBL" id="JRAA01000003">
    <property type="protein sequence ID" value="KHF24384.1"/>
    <property type="molecule type" value="Genomic_DNA"/>
</dbReference>
<gene>
    <name evidence="1" type="ORF">JV46_24980</name>
</gene>
<dbReference type="STRING" id="2340.JV46_24980"/>
<proteinExistence type="predicted"/>
<dbReference type="Proteomes" id="UP000030856">
    <property type="component" value="Unassembled WGS sequence"/>
</dbReference>
<sequence>MILPRFGFYPYFNCFEFTLNRAKQQLKTDVRNAPKFSSSEKFLRFLIEYLLAHYEPF</sequence>
<protein>
    <submittedName>
        <fullName evidence="1">Uncharacterized protein</fullName>
    </submittedName>
</protein>
<organism evidence="1 2">
    <name type="scientific">Solemya velum gill symbiont</name>
    <dbReference type="NCBI Taxonomy" id="2340"/>
    <lineage>
        <taxon>Bacteria</taxon>
        <taxon>Pseudomonadati</taxon>
        <taxon>Pseudomonadota</taxon>
        <taxon>Gammaproteobacteria</taxon>
        <taxon>sulfur-oxidizing symbionts</taxon>
    </lineage>
</organism>
<name>A0A0B0H976_SOVGS</name>
<evidence type="ECO:0000313" key="2">
    <source>
        <dbReference type="Proteomes" id="UP000030856"/>
    </source>
</evidence>
<keyword evidence="2" id="KW-1185">Reference proteome</keyword>
<comment type="caution">
    <text evidence="1">The sequence shown here is derived from an EMBL/GenBank/DDBJ whole genome shotgun (WGS) entry which is preliminary data.</text>
</comment>
<accession>A0A0B0H976</accession>
<evidence type="ECO:0000313" key="1">
    <source>
        <dbReference type="EMBL" id="KHF24384.1"/>
    </source>
</evidence>
<reference evidence="1 2" key="1">
    <citation type="journal article" date="2014" name="BMC Genomics">
        <title>The genome of the intracellular bacterium of the coastal bivalve, Solemya velum: a blueprint for thriving in and out of symbiosis.</title>
        <authorList>
            <person name="Dmytrenko O."/>
            <person name="Russell S.L."/>
            <person name="Loo W.T."/>
            <person name="Fontanez K.M."/>
            <person name="Liao L."/>
            <person name="Roeselers G."/>
            <person name="Sharma R."/>
            <person name="Stewart F.J."/>
            <person name="Newton I.L."/>
            <person name="Woyke T."/>
            <person name="Wu D."/>
            <person name="Lang J.M."/>
            <person name="Eisen J.A."/>
            <person name="Cavanaugh C.M."/>
        </authorList>
    </citation>
    <scope>NUCLEOTIDE SEQUENCE [LARGE SCALE GENOMIC DNA]</scope>
    <source>
        <strain evidence="1 2">WH</strain>
    </source>
</reference>
<dbReference type="AlphaFoldDB" id="A0A0B0H976"/>